<keyword evidence="2" id="KW-1185">Reference proteome</keyword>
<evidence type="ECO:0000313" key="1">
    <source>
        <dbReference type="EMBL" id="TWT59135.1"/>
    </source>
</evidence>
<accession>A0A5C5XAD1</accession>
<reference evidence="1 2" key="1">
    <citation type="submission" date="2019-02" db="EMBL/GenBank/DDBJ databases">
        <title>Deep-cultivation of Planctomycetes and their phenomic and genomic characterization uncovers novel biology.</title>
        <authorList>
            <person name="Wiegand S."/>
            <person name="Jogler M."/>
            <person name="Boedeker C."/>
            <person name="Pinto D."/>
            <person name="Vollmers J."/>
            <person name="Rivas-Marin E."/>
            <person name="Kohn T."/>
            <person name="Peeters S.H."/>
            <person name="Heuer A."/>
            <person name="Rast P."/>
            <person name="Oberbeckmann S."/>
            <person name="Bunk B."/>
            <person name="Jeske O."/>
            <person name="Meyerdierks A."/>
            <person name="Storesund J.E."/>
            <person name="Kallscheuer N."/>
            <person name="Luecker S."/>
            <person name="Lage O.M."/>
            <person name="Pohl T."/>
            <person name="Merkel B.J."/>
            <person name="Hornburger P."/>
            <person name="Mueller R.-W."/>
            <person name="Bruemmer F."/>
            <person name="Labrenz M."/>
            <person name="Spormann A.M."/>
            <person name="Op Den Camp H."/>
            <person name="Overmann J."/>
            <person name="Amann R."/>
            <person name="Jetten M.S.M."/>
            <person name="Mascher T."/>
            <person name="Medema M.H."/>
            <person name="Devos D.P."/>
            <person name="Kaster A.-K."/>
            <person name="Ovreas L."/>
            <person name="Rohde M."/>
            <person name="Galperin M.Y."/>
            <person name="Jogler C."/>
        </authorList>
    </citation>
    <scope>NUCLEOTIDE SEQUENCE [LARGE SCALE GENOMIC DNA]</scope>
    <source>
        <strain evidence="1 2">KOR42</strain>
    </source>
</reference>
<sequence>MKFEVAVRRLEQFLFWFALTRMSRLSLLPDERVQASAQERATCSIHAGEAAILRYGQF</sequence>
<evidence type="ECO:0000313" key="2">
    <source>
        <dbReference type="Proteomes" id="UP000317243"/>
    </source>
</evidence>
<proteinExistence type="predicted"/>
<comment type="caution">
    <text evidence="1">The sequence shown here is derived from an EMBL/GenBank/DDBJ whole genome shotgun (WGS) entry which is preliminary data.</text>
</comment>
<name>A0A5C5XAD1_9PLAN</name>
<dbReference type="Proteomes" id="UP000317243">
    <property type="component" value="Unassembled WGS sequence"/>
</dbReference>
<dbReference type="EMBL" id="SIHI01000001">
    <property type="protein sequence ID" value="TWT59135.1"/>
    <property type="molecule type" value="Genomic_DNA"/>
</dbReference>
<protein>
    <submittedName>
        <fullName evidence="1">Uncharacterized protein</fullName>
    </submittedName>
</protein>
<organism evidence="1 2">
    <name type="scientific">Thalassoglobus neptunius</name>
    <dbReference type="NCBI Taxonomy" id="1938619"/>
    <lineage>
        <taxon>Bacteria</taxon>
        <taxon>Pseudomonadati</taxon>
        <taxon>Planctomycetota</taxon>
        <taxon>Planctomycetia</taxon>
        <taxon>Planctomycetales</taxon>
        <taxon>Planctomycetaceae</taxon>
        <taxon>Thalassoglobus</taxon>
    </lineage>
</organism>
<gene>
    <name evidence="1" type="ORF">KOR42_25240</name>
</gene>
<dbReference type="AlphaFoldDB" id="A0A5C5XAD1"/>